<dbReference type="Pfam" id="PF02646">
    <property type="entry name" value="RmuC"/>
    <property type="match status" value="1"/>
</dbReference>
<dbReference type="PANTHER" id="PTHR30563">
    <property type="entry name" value="DNA RECOMBINATION PROTEIN RMUC"/>
    <property type="match status" value="1"/>
</dbReference>
<keyword evidence="7" id="KW-1185">Reference proteome</keyword>
<evidence type="ECO:0000313" key="6">
    <source>
        <dbReference type="EMBL" id="AGX86826.1"/>
    </source>
</evidence>
<evidence type="ECO:0000256" key="5">
    <source>
        <dbReference type="SAM" id="Phobius"/>
    </source>
</evidence>
<name>U5N5Q2_9BURK</name>
<sequence>MTIDILWALGIGAGVSTGLCAVLVALGWAWWSRSHAATMEALQRIEASLLQGAARTEAQLAALTQQLHAAAQSAAAQQEALRKAVDDRLEHAAQESRQGRTELHTSFQHFEGRQDAGRRGLEQLVAQRLDTVLEQAQALQTQLQDRLSAQAQSQLQMQEALQATLRTVQEASSSALQQQFLAMQQSFSQQWTALAQGAQHSAEQLRATVNERLGAMQTDNASKLEAMRQMVDEKLHATLEQRLGASFQLVSERLEQVQQGLGEMKTLAGSVGDLKRVMTNVKTRGVWGEMQLGAILEDVLTPEQYARNVKPCPRSNEIVEFAIRLPGKREDQPVWLPVDSKYPVEHYQRLMDAHDAADKTAIVQAAAGFEASIRQEAKRIATKYLCPPQTTDFAILYLPSESLYAEALRRPGLVGAIQHEHRIIVAGPANLAAMLNSLQLGFRTLAIEKRSSEVWNLLAVVKTEFAKFGDVIDATKRSIDQAAKKFDEVGQRTRAIQRKLSGVAELPLTVADTLAVPAVPEVSSDNDDSV</sequence>
<dbReference type="eggNOG" id="COG1322">
    <property type="taxonomic scope" value="Bacteria"/>
</dbReference>
<dbReference type="GO" id="GO:0006310">
    <property type="term" value="P:DNA recombination"/>
    <property type="evidence" value="ECO:0007669"/>
    <property type="project" value="UniProtKB-KW"/>
</dbReference>
<keyword evidence="4" id="KW-0233">DNA recombination</keyword>
<gene>
    <name evidence="6" type="primary">rmuC</name>
    <name evidence="6" type="ORF">Cenrod_0719</name>
</gene>
<feature type="transmembrane region" description="Helical" evidence="5">
    <location>
        <begin position="6"/>
        <end position="31"/>
    </location>
</feature>
<keyword evidence="5" id="KW-1133">Transmembrane helix</keyword>
<dbReference type="OrthoDB" id="9765111at2"/>
<dbReference type="AlphaFoldDB" id="U5N5Q2"/>
<dbReference type="PANTHER" id="PTHR30563:SF0">
    <property type="entry name" value="DNA RECOMBINATION PROTEIN RMUC"/>
    <property type="match status" value="1"/>
</dbReference>
<dbReference type="PATRIC" id="fig|946483.4.peg.721"/>
<dbReference type="EMBL" id="CP004885">
    <property type="protein sequence ID" value="AGX86826.1"/>
    <property type="molecule type" value="Genomic_DNA"/>
</dbReference>
<organism evidence="6 7">
    <name type="scientific">Candidatus Symbiobacter mobilis CR</name>
    <dbReference type="NCBI Taxonomy" id="946483"/>
    <lineage>
        <taxon>Bacteria</taxon>
        <taxon>Pseudomonadati</taxon>
        <taxon>Pseudomonadota</taxon>
        <taxon>Betaproteobacteria</taxon>
        <taxon>Burkholderiales</taxon>
        <taxon>Comamonadaceae</taxon>
    </lineage>
</organism>
<evidence type="ECO:0000313" key="7">
    <source>
        <dbReference type="Proteomes" id="UP000017184"/>
    </source>
</evidence>
<keyword evidence="5" id="KW-0472">Membrane</keyword>
<dbReference type="HOGENOM" id="CLU_020365_1_1_4"/>
<evidence type="ECO:0000256" key="4">
    <source>
        <dbReference type="ARBA" id="ARBA00023172"/>
    </source>
</evidence>
<keyword evidence="5" id="KW-0812">Transmembrane</keyword>
<evidence type="ECO:0000256" key="3">
    <source>
        <dbReference type="ARBA" id="ARBA00023054"/>
    </source>
</evidence>
<dbReference type="STRING" id="946483.Cenrod_0719"/>
<evidence type="ECO:0000256" key="2">
    <source>
        <dbReference type="ARBA" id="ARBA00009840"/>
    </source>
</evidence>
<dbReference type="RefSeq" id="WP_022771647.1">
    <property type="nucleotide sequence ID" value="NC_022576.1"/>
</dbReference>
<dbReference type="KEGG" id="cbx:Cenrod_0719"/>
<accession>U5N5Q2</accession>
<reference evidence="6 7" key="1">
    <citation type="journal article" date="2013" name="Genome Biol.">
        <title>Genomic analysis reveals key aspects of prokaryotic symbiosis in the phototrophic consortium "Chlorochromatium aggregatum".</title>
        <authorList>
            <person name="Liu Z."/>
            <person name="Muller J."/>
            <person name="Li T."/>
            <person name="Alvey R.M."/>
            <person name="Vogl K."/>
            <person name="Frigaard N.U."/>
            <person name="Rockwell N.C."/>
            <person name="Boyd E.S."/>
            <person name="Tomsho L.P."/>
            <person name="Schuster S.C."/>
            <person name="Henke P."/>
            <person name="Rohde M."/>
            <person name="Overmann J."/>
            <person name="Bryant D.A."/>
        </authorList>
    </citation>
    <scope>NUCLEOTIDE SEQUENCE [LARGE SCALE GENOMIC DNA]</scope>
    <source>
        <strain evidence="6">CR</strain>
    </source>
</reference>
<dbReference type="InterPro" id="IPR003798">
    <property type="entry name" value="DNA_recombination_RmuC"/>
</dbReference>
<dbReference type="Proteomes" id="UP000017184">
    <property type="component" value="Chromosome"/>
</dbReference>
<keyword evidence="3" id="KW-0175">Coiled coil</keyword>
<comment type="function">
    <text evidence="1">Involved in DNA recombination.</text>
</comment>
<evidence type="ECO:0000256" key="1">
    <source>
        <dbReference type="ARBA" id="ARBA00003416"/>
    </source>
</evidence>
<proteinExistence type="inferred from homology"/>
<protein>
    <submittedName>
        <fullName evidence="6">DNA recombination protein RmuC</fullName>
    </submittedName>
</protein>
<comment type="similarity">
    <text evidence="2">Belongs to the RmuC family.</text>
</comment>